<dbReference type="RefSeq" id="WP_037339371.1">
    <property type="nucleotide sequence ID" value="NZ_APNK01000024.1"/>
</dbReference>
<dbReference type="STRING" id="1304275.C41B8_13620"/>
<organism evidence="1 2">
    <name type="scientific">Salinisphaera hydrothermalis (strain C41B8)</name>
    <dbReference type="NCBI Taxonomy" id="1304275"/>
    <lineage>
        <taxon>Bacteria</taxon>
        <taxon>Pseudomonadati</taxon>
        <taxon>Pseudomonadota</taxon>
        <taxon>Gammaproteobacteria</taxon>
        <taxon>Salinisphaerales</taxon>
        <taxon>Salinisphaeraceae</taxon>
        <taxon>Salinisphaera</taxon>
    </lineage>
</organism>
<dbReference type="Proteomes" id="UP000028302">
    <property type="component" value="Unassembled WGS sequence"/>
</dbReference>
<name>A0A084IIX3_SALHC</name>
<dbReference type="eggNOG" id="COG3313">
    <property type="taxonomic scope" value="Bacteria"/>
</dbReference>
<sequence>MAVASPCVGVCKLDRKTDLCVGCLRTAAEIRRWRQLTDAKRRRVLAERRRREAKRTPRRVRR</sequence>
<keyword evidence="2" id="KW-1185">Reference proteome</keyword>
<dbReference type="OrthoDB" id="9811423at2"/>
<evidence type="ECO:0000313" key="2">
    <source>
        <dbReference type="Proteomes" id="UP000028302"/>
    </source>
</evidence>
<reference evidence="1 2" key="1">
    <citation type="submission" date="2013-03" db="EMBL/GenBank/DDBJ databases">
        <title>Salinisphaera hydrothermalis C41B8 Genome Sequencing.</title>
        <authorList>
            <person name="Li C."/>
            <person name="Lai Q."/>
            <person name="Shao Z."/>
        </authorList>
    </citation>
    <scope>NUCLEOTIDE SEQUENCE [LARGE SCALE GENOMIC DNA]</scope>
    <source>
        <strain evidence="1 2">C41B8</strain>
    </source>
</reference>
<dbReference type="PANTHER" id="PTHR35175:SF2">
    <property type="entry name" value="DUF1289 DOMAIN-CONTAINING PROTEIN"/>
    <property type="match status" value="1"/>
</dbReference>
<gene>
    <name evidence="1" type="ORF">C41B8_13620</name>
</gene>
<protein>
    <submittedName>
        <fullName evidence="1">Putative Fe-S protein</fullName>
    </submittedName>
</protein>
<accession>A0A084IIX3</accession>
<dbReference type="InterPro" id="IPR010710">
    <property type="entry name" value="DUF1289"/>
</dbReference>
<dbReference type="Pfam" id="PF06945">
    <property type="entry name" value="DUF1289"/>
    <property type="match status" value="1"/>
</dbReference>
<dbReference type="PANTHER" id="PTHR35175">
    <property type="entry name" value="DUF1289 DOMAIN-CONTAINING PROTEIN"/>
    <property type="match status" value="1"/>
</dbReference>
<comment type="caution">
    <text evidence="1">The sequence shown here is derived from an EMBL/GenBank/DDBJ whole genome shotgun (WGS) entry which is preliminary data.</text>
</comment>
<proteinExistence type="predicted"/>
<evidence type="ECO:0000313" key="1">
    <source>
        <dbReference type="EMBL" id="KEZ76657.1"/>
    </source>
</evidence>
<dbReference type="AlphaFoldDB" id="A0A084IIX3"/>
<dbReference type="EMBL" id="APNK01000024">
    <property type="protein sequence ID" value="KEZ76657.1"/>
    <property type="molecule type" value="Genomic_DNA"/>
</dbReference>